<keyword evidence="3" id="KW-1185">Reference proteome</keyword>
<dbReference type="GeneID" id="37023730"/>
<dbReference type="InParanoid" id="A0A316V2U2"/>
<feature type="region of interest" description="Disordered" evidence="1">
    <location>
        <begin position="16"/>
        <end position="129"/>
    </location>
</feature>
<feature type="compositionally biased region" description="Basic and acidic residues" evidence="1">
    <location>
        <begin position="49"/>
        <end position="62"/>
    </location>
</feature>
<evidence type="ECO:0000256" key="1">
    <source>
        <dbReference type="SAM" id="MobiDB-lite"/>
    </source>
</evidence>
<name>A0A316V2U2_9BASI</name>
<proteinExistence type="predicted"/>
<dbReference type="Proteomes" id="UP000245771">
    <property type="component" value="Unassembled WGS sequence"/>
</dbReference>
<evidence type="ECO:0000313" key="2">
    <source>
        <dbReference type="EMBL" id="PWN31574.1"/>
    </source>
</evidence>
<protein>
    <submittedName>
        <fullName evidence="2">Uncharacterized protein</fullName>
    </submittedName>
</protein>
<sequence>MQIIQSISRRFLASSARFSATAQPSLRQSPAFMLRGYANRPVIENDDPTPDKMEGGPDRESIPGDAGGTKSVSESDAAFDPNTPKPQDSAADIEKETDKDMSRSAASNMPSDASTGQKQKKVPENKGRS</sequence>
<dbReference type="AlphaFoldDB" id="A0A316V2U2"/>
<dbReference type="EMBL" id="KZ819607">
    <property type="protein sequence ID" value="PWN31574.1"/>
    <property type="molecule type" value="Genomic_DNA"/>
</dbReference>
<accession>A0A316V2U2</accession>
<dbReference type="RefSeq" id="XP_025351876.1">
    <property type="nucleotide sequence ID" value="XM_025501949.1"/>
</dbReference>
<evidence type="ECO:0000313" key="3">
    <source>
        <dbReference type="Proteomes" id="UP000245771"/>
    </source>
</evidence>
<reference evidence="2 3" key="1">
    <citation type="journal article" date="2018" name="Mol. Biol. Evol.">
        <title>Broad Genomic Sampling Reveals a Smut Pathogenic Ancestry of the Fungal Clade Ustilaginomycotina.</title>
        <authorList>
            <person name="Kijpornyongpan T."/>
            <person name="Mondo S.J."/>
            <person name="Barry K."/>
            <person name="Sandor L."/>
            <person name="Lee J."/>
            <person name="Lipzen A."/>
            <person name="Pangilinan J."/>
            <person name="LaButti K."/>
            <person name="Hainaut M."/>
            <person name="Henrissat B."/>
            <person name="Grigoriev I.V."/>
            <person name="Spatafora J.W."/>
            <person name="Aime M.C."/>
        </authorList>
    </citation>
    <scope>NUCLEOTIDE SEQUENCE [LARGE SCALE GENOMIC DNA]</scope>
    <source>
        <strain evidence="2 3">MCA 3882</strain>
    </source>
</reference>
<organism evidence="2 3">
    <name type="scientific">Meira miltonrushii</name>
    <dbReference type="NCBI Taxonomy" id="1280837"/>
    <lineage>
        <taxon>Eukaryota</taxon>
        <taxon>Fungi</taxon>
        <taxon>Dikarya</taxon>
        <taxon>Basidiomycota</taxon>
        <taxon>Ustilaginomycotina</taxon>
        <taxon>Exobasidiomycetes</taxon>
        <taxon>Exobasidiales</taxon>
        <taxon>Brachybasidiaceae</taxon>
        <taxon>Meira</taxon>
    </lineage>
</organism>
<feature type="compositionally biased region" description="Basic and acidic residues" evidence="1">
    <location>
        <begin position="92"/>
        <end position="102"/>
    </location>
</feature>
<gene>
    <name evidence="2" type="ORF">FA14DRAFT_192666</name>
</gene>
<feature type="compositionally biased region" description="Polar residues" evidence="1">
    <location>
        <begin position="104"/>
        <end position="117"/>
    </location>
</feature>